<dbReference type="AlphaFoldDB" id="A0A5C5ZPW2"/>
<evidence type="ECO:0000313" key="1">
    <source>
        <dbReference type="EMBL" id="TWT89226.1"/>
    </source>
</evidence>
<dbReference type="InterPro" id="IPR032871">
    <property type="entry name" value="AHH_dom_containing"/>
</dbReference>
<dbReference type="Pfam" id="PF14412">
    <property type="entry name" value="AHH"/>
    <property type="match status" value="1"/>
</dbReference>
<proteinExistence type="predicted"/>
<dbReference type="EMBL" id="SJPM01000020">
    <property type="protein sequence ID" value="TWT89226.1"/>
    <property type="molecule type" value="Genomic_DNA"/>
</dbReference>
<organism evidence="1 2">
    <name type="scientific">Neorhodopirellula pilleata</name>
    <dbReference type="NCBI Taxonomy" id="2714738"/>
    <lineage>
        <taxon>Bacteria</taxon>
        <taxon>Pseudomonadati</taxon>
        <taxon>Planctomycetota</taxon>
        <taxon>Planctomycetia</taxon>
        <taxon>Pirellulales</taxon>
        <taxon>Pirellulaceae</taxon>
        <taxon>Neorhodopirellula</taxon>
    </lineage>
</organism>
<name>A0A5C5ZPW2_9BACT</name>
<evidence type="ECO:0000313" key="2">
    <source>
        <dbReference type="Proteomes" id="UP000316213"/>
    </source>
</evidence>
<reference evidence="1 2" key="1">
    <citation type="submission" date="2019-02" db="EMBL/GenBank/DDBJ databases">
        <title>Deep-cultivation of Planctomycetes and their phenomic and genomic characterization uncovers novel biology.</title>
        <authorList>
            <person name="Wiegand S."/>
            <person name="Jogler M."/>
            <person name="Boedeker C."/>
            <person name="Pinto D."/>
            <person name="Vollmers J."/>
            <person name="Rivas-Marin E."/>
            <person name="Kohn T."/>
            <person name="Peeters S.H."/>
            <person name="Heuer A."/>
            <person name="Rast P."/>
            <person name="Oberbeckmann S."/>
            <person name="Bunk B."/>
            <person name="Jeske O."/>
            <person name="Meyerdierks A."/>
            <person name="Storesund J.E."/>
            <person name="Kallscheuer N."/>
            <person name="Luecker S."/>
            <person name="Lage O.M."/>
            <person name="Pohl T."/>
            <person name="Merkel B.J."/>
            <person name="Hornburger P."/>
            <person name="Mueller R.-W."/>
            <person name="Bruemmer F."/>
            <person name="Labrenz M."/>
            <person name="Spormann A.M."/>
            <person name="Op Den Camp H."/>
            <person name="Overmann J."/>
            <person name="Amann R."/>
            <person name="Jetten M.S.M."/>
            <person name="Mascher T."/>
            <person name="Medema M.H."/>
            <person name="Devos D.P."/>
            <person name="Kaster A.-K."/>
            <person name="Ovreas L."/>
            <person name="Rohde M."/>
            <person name="Galperin M.Y."/>
            <person name="Jogler C."/>
        </authorList>
    </citation>
    <scope>NUCLEOTIDE SEQUENCE [LARGE SCALE GENOMIC DNA]</scope>
    <source>
        <strain evidence="1 2">Pla100</strain>
    </source>
</reference>
<comment type="caution">
    <text evidence="1">The sequence shown here is derived from an EMBL/GenBank/DDBJ whole genome shotgun (WGS) entry which is preliminary data.</text>
</comment>
<dbReference type="Proteomes" id="UP000316213">
    <property type="component" value="Unassembled WGS sequence"/>
</dbReference>
<protein>
    <submittedName>
        <fullName evidence="1">Uncharacterized protein</fullName>
    </submittedName>
</protein>
<keyword evidence="2" id="KW-1185">Reference proteome</keyword>
<gene>
    <name evidence="1" type="ORF">Pla100_56940</name>
</gene>
<accession>A0A5C5ZPW2</accession>
<sequence length="153" mass="17180">METLLQEAFNASRSLNKGDGQILRKQLEKANDLPLNSLVSRGIEAHHVIPKELKNNALLRRLRFNIDSALNGIPLDNIYHTGSHPNYNEAWRRVLEKINASKKSIYQKEELLIAAIAKANKAILEGPGLRKTSSNTNNPALFTKRAFRVETIA</sequence>